<proteinExistence type="predicted"/>
<dbReference type="Gene3D" id="3.90.79.10">
    <property type="entry name" value="Nucleoside Triphosphate Pyrophosphohydrolase"/>
    <property type="match status" value="1"/>
</dbReference>
<dbReference type="STRING" id="29539.SAMN02745716_0941"/>
<name>A0A1H6FP48_THEAL</name>
<evidence type="ECO:0000313" key="2">
    <source>
        <dbReference type="EMBL" id="SEH11970.1"/>
    </source>
</evidence>
<reference evidence="3" key="1">
    <citation type="submission" date="2016-10" db="EMBL/GenBank/DDBJ databases">
        <authorList>
            <person name="Varghese N."/>
            <person name="Submissions S."/>
        </authorList>
    </citation>
    <scope>NUCLEOTIDE SEQUENCE [LARGE SCALE GENOMIC DNA]</scope>
    <source>
        <strain evidence="3">ATCC 35263</strain>
    </source>
</reference>
<feature type="domain" description="Nudix hydrolase" evidence="1">
    <location>
        <begin position="90"/>
        <end position="217"/>
    </location>
</feature>
<sequence>MAAGERPVVLASGSWDPASVAVRWLDRPYQPPPELEREADRAIAALAERGSPTHDGLAARLADFRATSERLELELQPARWSLRLVGGDRCRSLTALCVVRTEDGRWLAGRRASWLATWAGRWALGAGGAVEVGENPAETLARELAEEWRLEPRELRVRALLDLPGGMAMIVGSALVAADAEPIPDEEHDAFAWWHPDPDRWPPEADERLRAMARWLA</sequence>
<evidence type="ECO:0000259" key="1">
    <source>
        <dbReference type="PROSITE" id="PS51462"/>
    </source>
</evidence>
<dbReference type="EMBL" id="FNWJ01000001">
    <property type="protein sequence ID" value="SEH11970.1"/>
    <property type="molecule type" value="Genomic_DNA"/>
</dbReference>
<dbReference type="SUPFAM" id="SSF55811">
    <property type="entry name" value="Nudix"/>
    <property type="match status" value="1"/>
</dbReference>
<dbReference type="AlphaFoldDB" id="A0A1H6FP48"/>
<dbReference type="PROSITE" id="PS51462">
    <property type="entry name" value="NUDIX"/>
    <property type="match status" value="1"/>
</dbReference>
<organism evidence="2 3">
    <name type="scientific">Thermoleophilum album</name>
    <dbReference type="NCBI Taxonomy" id="29539"/>
    <lineage>
        <taxon>Bacteria</taxon>
        <taxon>Bacillati</taxon>
        <taxon>Actinomycetota</taxon>
        <taxon>Thermoleophilia</taxon>
        <taxon>Thermoleophilales</taxon>
        <taxon>Thermoleophilaceae</taxon>
        <taxon>Thermoleophilum</taxon>
    </lineage>
</organism>
<dbReference type="RefSeq" id="WP_093116646.1">
    <property type="nucleotide sequence ID" value="NZ_FNWJ01000001.1"/>
</dbReference>
<dbReference type="Pfam" id="PF00293">
    <property type="entry name" value="NUDIX"/>
    <property type="match status" value="1"/>
</dbReference>
<gene>
    <name evidence="2" type="ORF">SAMN02745716_0941</name>
</gene>
<dbReference type="OrthoDB" id="5243602at2"/>
<protein>
    <submittedName>
        <fullName evidence="2">ADP-ribose pyrophosphatase YjhB, NUDIX family</fullName>
    </submittedName>
</protein>
<dbReference type="InterPro" id="IPR000086">
    <property type="entry name" value="NUDIX_hydrolase_dom"/>
</dbReference>
<accession>A0A1H6FP48</accession>
<keyword evidence="3" id="KW-1185">Reference proteome</keyword>
<dbReference type="CDD" id="cd02883">
    <property type="entry name" value="NUDIX_Hydrolase"/>
    <property type="match status" value="1"/>
</dbReference>
<evidence type="ECO:0000313" key="3">
    <source>
        <dbReference type="Proteomes" id="UP000222056"/>
    </source>
</evidence>
<dbReference type="InterPro" id="IPR015797">
    <property type="entry name" value="NUDIX_hydrolase-like_dom_sf"/>
</dbReference>
<dbReference type="Proteomes" id="UP000222056">
    <property type="component" value="Unassembled WGS sequence"/>
</dbReference>